<evidence type="ECO:0000256" key="1">
    <source>
        <dbReference type="SAM" id="Phobius"/>
    </source>
</evidence>
<feature type="transmembrane region" description="Helical" evidence="1">
    <location>
        <begin position="92"/>
        <end position="112"/>
    </location>
</feature>
<evidence type="ECO:0000313" key="3">
    <source>
        <dbReference type="Proteomes" id="UP000325577"/>
    </source>
</evidence>
<gene>
    <name evidence="2" type="ORF">F0562_017265</name>
</gene>
<proteinExistence type="predicted"/>
<keyword evidence="3" id="KW-1185">Reference proteome</keyword>
<dbReference type="EMBL" id="CM018051">
    <property type="protein sequence ID" value="KAA8516917.1"/>
    <property type="molecule type" value="Genomic_DNA"/>
</dbReference>
<dbReference type="AlphaFoldDB" id="A0A5J4ZI35"/>
<evidence type="ECO:0000313" key="2">
    <source>
        <dbReference type="EMBL" id="KAA8516917.1"/>
    </source>
</evidence>
<protein>
    <submittedName>
        <fullName evidence="2">Uncharacterized protein</fullName>
    </submittedName>
</protein>
<sequence>MARFNESNSTLMIQLQIQATDSQEHSLPSTNPIKGQEPNTQFETRKVRHFFRKLFQNLSYLHLFLITTLIIFLTIRGLLSAAHTHHFHPWKWYPPLLASTACARIVAFAWQWLTLRNLAKAIRAAFWLAPSLTCGVGVLLVSTGSALSLAAAVVALVSALIQSLYSC</sequence>
<keyword evidence="1" id="KW-0472">Membrane</keyword>
<dbReference type="Proteomes" id="UP000325577">
    <property type="component" value="Linkage Group LG8"/>
</dbReference>
<accession>A0A5J4ZI35</accession>
<reference evidence="2 3" key="1">
    <citation type="submission" date="2019-09" db="EMBL/GenBank/DDBJ databases">
        <title>A chromosome-level genome assembly of the Chinese tupelo Nyssa sinensis.</title>
        <authorList>
            <person name="Yang X."/>
            <person name="Kang M."/>
            <person name="Yang Y."/>
            <person name="Xiong H."/>
            <person name="Wang M."/>
            <person name="Zhang Z."/>
            <person name="Wang Z."/>
            <person name="Wu H."/>
            <person name="Ma T."/>
            <person name="Liu J."/>
            <person name="Xi Z."/>
        </authorList>
    </citation>
    <scope>NUCLEOTIDE SEQUENCE [LARGE SCALE GENOMIC DNA]</scope>
    <source>
        <strain evidence="2">J267</strain>
        <tissue evidence="2">Leaf</tissue>
    </source>
</reference>
<dbReference type="OrthoDB" id="10564883at2759"/>
<name>A0A5J4ZI35_9ASTE</name>
<keyword evidence="1" id="KW-0812">Transmembrane</keyword>
<feature type="transmembrane region" description="Helical" evidence="1">
    <location>
        <begin position="58"/>
        <end position="80"/>
    </location>
</feature>
<organism evidence="2 3">
    <name type="scientific">Nyssa sinensis</name>
    <dbReference type="NCBI Taxonomy" id="561372"/>
    <lineage>
        <taxon>Eukaryota</taxon>
        <taxon>Viridiplantae</taxon>
        <taxon>Streptophyta</taxon>
        <taxon>Embryophyta</taxon>
        <taxon>Tracheophyta</taxon>
        <taxon>Spermatophyta</taxon>
        <taxon>Magnoliopsida</taxon>
        <taxon>eudicotyledons</taxon>
        <taxon>Gunneridae</taxon>
        <taxon>Pentapetalae</taxon>
        <taxon>asterids</taxon>
        <taxon>Cornales</taxon>
        <taxon>Nyssaceae</taxon>
        <taxon>Nyssa</taxon>
    </lineage>
</organism>
<keyword evidence="1" id="KW-1133">Transmembrane helix</keyword>